<gene>
    <name evidence="1" type="ORF">PXEA_LOCUS16556</name>
</gene>
<dbReference type="EMBL" id="CAAALY010060089">
    <property type="protein sequence ID" value="VEL23116.1"/>
    <property type="molecule type" value="Genomic_DNA"/>
</dbReference>
<proteinExistence type="predicted"/>
<dbReference type="Proteomes" id="UP000784294">
    <property type="component" value="Unassembled WGS sequence"/>
</dbReference>
<keyword evidence="2" id="KW-1185">Reference proteome</keyword>
<reference evidence="1" key="1">
    <citation type="submission" date="2018-11" db="EMBL/GenBank/DDBJ databases">
        <authorList>
            <consortium name="Pathogen Informatics"/>
        </authorList>
    </citation>
    <scope>NUCLEOTIDE SEQUENCE</scope>
</reference>
<dbReference type="AlphaFoldDB" id="A0A3S5CI28"/>
<protein>
    <submittedName>
        <fullName evidence="1">Uncharacterized protein</fullName>
    </submittedName>
</protein>
<organism evidence="1 2">
    <name type="scientific">Protopolystoma xenopodis</name>
    <dbReference type="NCBI Taxonomy" id="117903"/>
    <lineage>
        <taxon>Eukaryota</taxon>
        <taxon>Metazoa</taxon>
        <taxon>Spiralia</taxon>
        <taxon>Lophotrochozoa</taxon>
        <taxon>Platyhelminthes</taxon>
        <taxon>Monogenea</taxon>
        <taxon>Polyopisthocotylea</taxon>
        <taxon>Polystomatidea</taxon>
        <taxon>Polystomatidae</taxon>
        <taxon>Protopolystoma</taxon>
    </lineage>
</organism>
<name>A0A3S5CI28_9PLAT</name>
<accession>A0A3S5CI28</accession>
<sequence length="102" mass="10932">MSDLIRDINTGTPEDRLRLLMLAAFCGADSTRSETSGRSESGISTTREGFVVASTGNVGAVGAGGSSVFRLTEDELDSLIKLFAQTNPEIDTSAIKYIKRMR</sequence>
<dbReference type="Gene3D" id="1.25.40.60">
    <property type="match status" value="1"/>
</dbReference>
<evidence type="ECO:0000313" key="2">
    <source>
        <dbReference type="Proteomes" id="UP000784294"/>
    </source>
</evidence>
<evidence type="ECO:0000313" key="1">
    <source>
        <dbReference type="EMBL" id="VEL23116.1"/>
    </source>
</evidence>
<comment type="caution">
    <text evidence="1">The sequence shown here is derived from an EMBL/GenBank/DDBJ whole genome shotgun (WGS) entry which is preliminary data.</text>
</comment>